<reference evidence="12 13" key="1">
    <citation type="submission" date="2018-07" db="EMBL/GenBank/DDBJ databases">
        <title>The complete nuclear genome of the prasinophyte Chloropicon primus (CCMP1205).</title>
        <authorList>
            <person name="Pombert J.-F."/>
            <person name="Otis C."/>
            <person name="Turmel M."/>
            <person name="Lemieux C."/>
        </authorList>
    </citation>
    <scope>NUCLEOTIDE SEQUENCE [LARGE SCALE GENOMIC DNA]</scope>
    <source>
        <strain evidence="12 13">CCMP1205</strain>
    </source>
</reference>
<dbReference type="CDD" id="cd00038">
    <property type="entry name" value="CAP_ED"/>
    <property type="match status" value="1"/>
</dbReference>
<feature type="region of interest" description="Disordered" evidence="9">
    <location>
        <begin position="569"/>
        <end position="590"/>
    </location>
</feature>
<keyword evidence="3 10" id="KW-0812">Transmembrane</keyword>
<evidence type="ECO:0000256" key="1">
    <source>
        <dbReference type="ARBA" id="ARBA00004141"/>
    </source>
</evidence>
<keyword evidence="7" id="KW-1071">Ligand-gated ion channel</keyword>
<organism evidence="12 13">
    <name type="scientific">Chloropicon primus</name>
    <dbReference type="NCBI Taxonomy" id="1764295"/>
    <lineage>
        <taxon>Eukaryota</taxon>
        <taxon>Viridiplantae</taxon>
        <taxon>Chlorophyta</taxon>
        <taxon>Chloropicophyceae</taxon>
        <taxon>Chloropicales</taxon>
        <taxon>Chloropicaceae</taxon>
        <taxon>Chloropicon</taxon>
    </lineage>
</organism>
<dbReference type="GO" id="GO:0035725">
    <property type="term" value="P:sodium ion transmembrane transport"/>
    <property type="evidence" value="ECO:0007669"/>
    <property type="project" value="TreeGrafter"/>
</dbReference>
<dbReference type="Gene3D" id="2.60.120.10">
    <property type="entry name" value="Jelly Rolls"/>
    <property type="match status" value="1"/>
</dbReference>
<evidence type="ECO:0000313" key="12">
    <source>
        <dbReference type="EMBL" id="QDZ24794.1"/>
    </source>
</evidence>
<dbReference type="InterPro" id="IPR014710">
    <property type="entry name" value="RmlC-like_jellyroll"/>
</dbReference>
<proteinExistence type="predicted"/>
<dbReference type="Pfam" id="PF00520">
    <property type="entry name" value="Ion_trans"/>
    <property type="match status" value="1"/>
</dbReference>
<dbReference type="PROSITE" id="PS50042">
    <property type="entry name" value="CNMP_BINDING_3"/>
    <property type="match status" value="1"/>
</dbReference>
<dbReference type="Gene3D" id="1.10.287.630">
    <property type="entry name" value="Helix hairpin bin"/>
    <property type="match status" value="1"/>
</dbReference>
<name>A0A5B8MZF7_9CHLO</name>
<dbReference type="SUPFAM" id="SSF51206">
    <property type="entry name" value="cAMP-binding domain-like"/>
    <property type="match status" value="1"/>
</dbReference>
<keyword evidence="6 10" id="KW-0472">Membrane</keyword>
<evidence type="ECO:0000256" key="4">
    <source>
        <dbReference type="ARBA" id="ARBA00022989"/>
    </source>
</evidence>
<feature type="transmembrane region" description="Helical" evidence="10">
    <location>
        <begin position="334"/>
        <end position="360"/>
    </location>
</feature>
<keyword evidence="5" id="KW-0406">Ion transport</keyword>
<dbReference type="Proteomes" id="UP000316726">
    <property type="component" value="Chromosome 14"/>
</dbReference>
<keyword evidence="8" id="KW-0407">Ion channel</keyword>
<evidence type="ECO:0000256" key="5">
    <source>
        <dbReference type="ARBA" id="ARBA00023065"/>
    </source>
</evidence>
<dbReference type="SUPFAM" id="SSF81324">
    <property type="entry name" value="Voltage-gated potassium channels"/>
    <property type="match status" value="1"/>
</dbReference>
<feature type="transmembrane region" description="Helical" evidence="10">
    <location>
        <begin position="153"/>
        <end position="170"/>
    </location>
</feature>
<evidence type="ECO:0000313" key="13">
    <source>
        <dbReference type="Proteomes" id="UP000316726"/>
    </source>
</evidence>
<evidence type="ECO:0000256" key="6">
    <source>
        <dbReference type="ARBA" id="ARBA00023136"/>
    </source>
</evidence>
<gene>
    <name evidence="12" type="ORF">A3770_14p73120</name>
</gene>
<evidence type="ECO:0000256" key="8">
    <source>
        <dbReference type="ARBA" id="ARBA00023303"/>
    </source>
</evidence>
<accession>A0A5B8MZF7</accession>
<comment type="subcellular location">
    <subcellularLocation>
        <location evidence="1">Membrane</location>
        <topology evidence="1">Multi-pass membrane protein</topology>
    </subcellularLocation>
</comment>
<evidence type="ECO:0000256" key="9">
    <source>
        <dbReference type="SAM" id="MobiDB-lite"/>
    </source>
</evidence>
<dbReference type="GO" id="GO:0098855">
    <property type="term" value="C:HCN channel complex"/>
    <property type="evidence" value="ECO:0007669"/>
    <property type="project" value="TreeGrafter"/>
</dbReference>
<dbReference type="FunFam" id="1.10.287.630:FF:000001">
    <property type="entry name" value="Cyclic nucleotide-gated channel alpha 3"/>
    <property type="match status" value="1"/>
</dbReference>
<evidence type="ECO:0000256" key="7">
    <source>
        <dbReference type="ARBA" id="ARBA00023286"/>
    </source>
</evidence>
<feature type="compositionally biased region" description="Polar residues" evidence="9">
    <location>
        <begin position="16"/>
        <end position="25"/>
    </location>
</feature>
<feature type="domain" description="Cyclic nucleotide-binding" evidence="11">
    <location>
        <begin position="438"/>
        <end position="539"/>
    </location>
</feature>
<evidence type="ECO:0000256" key="10">
    <source>
        <dbReference type="SAM" id="Phobius"/>
    </source>
</evidence>
<dbReference type="GO" id="GO:0003254">
    <property type="term" value="P:regulation of membrane depolarization"/>
    <property type="evidence" value="ECO:0007669"/>
    <property type="project" value="TreeGrafter"/>
</dbReference>
<dbReference type="InterPro" id="IPR005821">
    <property type="entry name" value="Ion_trans_dom"/>
</dbReference>
<dbReference type="InterPro" id="IPR051413">
    <property type="entry name" value="K/Na_HCN_channel"/>
</dbReference>
<dbReference type="PANTHER" id="PTHR45689">
    <property type="entry name" value="I[[H]] CHANNEL, ISOFORM E"/>
    <property type="match status" value="1"/>
</dbReference>
<dbReference type="Pfam" id="PF00027">
    <property type="entry name" value="cNMP_binding"/>
    <property type="match status" value="1"/>
</dbReference>
<dbReference type="OrthoDB" id="426293at2759"/>
<feature type="transmembrane region" description="Helical" evidence="10">
    <location>
        <begin position="121"/>
        <end position="141"/>
    </location>
</feature>
<dbReference type="InterPro" id="IPR000595">
    <property type="entry name" value="cNMP-bd_dom"/>
</dbReference>
<keyword evidence="4 10" id="KW-1133">Transmembrane helix</keyword>
<dbReference type="Gene3D" id="1.10.287.70">
    <property type="match status" value="1"/>
</dbReference>
<dbReference type="InterPro" id="IPR018490">
    <property type="entry name" value="cNMP-bd_dom_sf"/>
</dbReference>
<evidence type="ECO:0000256" key="2">
    <source>
        <dbReference type="ARBA" id="ARBA00022448"/>
    </source>
</evidence>
<evidence type="ECO:0000256" key="3">
    <source>
        <dbReference type="ARBA" id="ARBA00022692"/>
    </source>
</evidence>
<feature type="region of interest" description="Disordered" evidence="9">
    <location>
        <begin position="1"/>
        <end position="52"/>
    </location>
</feature>
<sequence>MAHLTQNKKEDEGPGRSSSIKTFSISGEIEERAAPSVKDTKDSGDEGSALVDNERISFSSSPSKLEEQAKLGALQLDGKKRDVLSLIFGTSYNLDDDGKHSDVAQVAFQPKGGARAKWDGLFIVTVLFSLAYWPLYCAFRSGQVDGLYVLDKVINLVCIIDLVMNFHTGYNDGGMIEMRVQQVRRHYLRKRFIVDLYSSTPIDMLMFLNRSLRYGQTSLVFRLESIFRNMFRLPRLVSYISKWEDQIKVDANVLRVGKLVGVILLFAHTNACVQYLAARIEEFPEESWVTRNDLEFAKPSTKYTVAVFNALSHMLCIGYGSHGESTAPFTDAEVFITILSMVVGASFYVVLVGIIASIVLSMDHSGAAFKEKIDIWRQYSQYRQLPKEIRDRVFKYFEHRWHTRKVFEENELLSQLPRGLSGDIKMFRSEYLLNRVPIFKLCHPAIVRTVVSNLKPMSCLANEVVYIAGQMAEEMYFILKGEVQILSKESNLITTLSDGSYFGEFPMIFDEIKTRTGTAKCTTWTKLYTLDKIDFQDIVEVYPELLAVMRQIAEARKVHSSGINVEVKDIGDGDQDMTETECEKTDNELH</sequence>
<dbReference type="PANTHER" id="PTHR45689:SF5">
    <property type="entry name" value="I[[H]] CHANNEL, ISOFORM E"/>
    <property type="match status" value="1"/>
</dbReference>
<dbReference type="AlphaFoldDB" id="A0A5B8MZF7"/>
<dbReference type="SMART" id="SM00100">
    <property type="entry name" value="cNMP"/>
    <property type="match status" value="1"/>
</dbReference>
<keyword evidence="2" id="KW-0813">Transport</keyword>
<evidence type="ECO:0000259" key="11">
    <source>
        <dbReference type="PROSITE" id="PS50042"/>
    </source>
</evidence>
<feature type="compositionally biased region" description="Basic and acidic residues" evidence="9">
    <location>
        <begin position="29"/>
        <end position="44"/>
    </location>
</feature>
<keyword evidence="13" id="KW-1185">Reference proteome</keyword>
<dbReference type="EMBL" id="CP031047">
    <property type="protein sequence ID" value="QDZ24794.1"/>
    <property type="molecule type" value="Genomic_DNA"/>
</dbReference>
<dbReference type="GO" id="GO:0005249">
    <property type="term" value="F:voltage-gated potassium channel activity"/>
    <property type="evidence" value="ECO:0007669"/>
    <property type="project" value="TreeGrafter"/>
</dbReference>
<protein>
    <submittedName>
        <fullName evidence="12">Cyclic nucleotide-binding domain-containing protein</fullName>
    </submittedName>
</protein>
<feature type="compositionally biased region" description="Basic and acidic residues" evidence="9">
    <location>
        <begin position="581"/>
        <end position="590"/>
    </location>
</feature>